<name>A0A072Q2X2_9EURO</name>
<gene>
    <name evidence="1" type="ORF">A1O9_00217</name>
</gene>
<accession>A0A072Q2X2</accession>
<evidence type="ECO:0000313" key="1">
    <source>
        <dbReference type="EMBL" id="KEF62245.1"/>
    </source>
</evidence>
<dbReference type="GeneID" id="25275169"/>
<dbReference type="RefSeq" id="XP_013264835.1">
    <property type="nucleotide sequence ID" value="XM_013409381.1"/>
</dbReference>
<dbReference type="AlphaFoldDB" id="A0A072Q2X2"/>
<reference evidence="1 2" key="1">
    <citation type="submission" date="2013-03" db="EMBL/GenBank/DDBJ databases">
        <title>The Genome Sequence of Exophiala aquamarina CBS 119918.</title>
        <authorList>
            <consortium name="The Broad Institute Genomics Platform"/>
            <person name="Cuomo C."/>
            <person name="de Hoog S."/>
            <person name="Gorbushina A."/>
            <person name="Walker B."/>
            <person name="Young S.K."/>
            <person name="Zeng Q."/>
            <person name="Gargeya S."/>
            <person name="Fitzgerald M."/>
            <person name="Haas B."/>
            <person name="Abouelleil A."/>
            <person name="Allen A.W."/>
            <person name="Alvarado L."/>
            <person name="Arachchi H.M."/>
            <person name="Berlin A.M."/>
            <person name="Chapman S.B."/>
            <person name="Gainer-Dewar J."/>
            <person name="Goldberg J."/>
            <person name="Griggs A."/>
            <person name="Gujja S."/>
            <person name="Hansen M."/>
            <person name="Howarth C."/>
            <person name="Imamovic A."/>
            <person name="Ireland A."/>
            <person name="Larimer J."/>
            <person name="McCowan C."/>
            <person name="Murphy C."/>
            <person name="Pearson M."/>
            <person name="Poon T.W."/>
            <person name="Priest M."/>
            <person name="Roberts A."/>
            <person name="Saif S."/>
            <person name="Shea T."/>
            <person name="Sisk P."/>
            <person name="Sykes S."/>
            <person name="Wortman J."/>
            <person name="Nusbaum C."/>
            <person name="Birren B."/>
        </authorList>
    </citation>
    <scope>NUCLEOTIDE SEQUENCE [LARGE SCALE GENOMIC DNA]</scope>
    <source>
        <strain evidence="1 2">CBS 119918</strain>
    </source>
</reference>
<keyword evidence="2" id="KW-1185">Reference proteome</keyword>
<dbReference type="HOGENOM" id="CLU_099905_0_0_1"/>
<dbReference type="OrthoDB" id="4725912at2759"/>
<dbReference type="VEuPathDB" id="FungiDB:A1O9_00217"/>
<dbReference type="EMBL" id="AMGV01000001">
    <property type="protein sequence ID" value="KEF62245.1"/>
    <property type="molecule type" value="Genomic_DNA"/>
</dbReference>
<dbReference type="Proteomes" id="UP000027920">
    <property type="component" value="Unassembled WGS sequence"/>
</dbReference>
<proteinExistence type="predicted"/>
<evidence type="ECO:0000313" key="2">
    <source>
        <dbReference type="Proteomes" id="UP000027920"/>
    </source>
</evidence>
<comment type="caution">
    <text evidence="1">The sequence shown here is derived from an EMBL/GenBank/DDBJ whole genome shotgun (WGS) entry which is preliminary data.</text>
</comment>
<organism evidence="1 2">
    <name type="scientific">Exophiala aquamarina CBS 119918</name>
    <dbReference type="NCBI Taxonomy" id="1182545"/>
    <lineage>
        <taxon>Eukaryota</taxon>
        <taxon>Fungi</taxon>
        <taxon>Dikarya</taxon>
        <taxon>Ascomycota</taxon>
        <taxon>Pezizomycotina</taxon>
        <taxon>Eurotiomycetes</taxon>
        <taxon>Chaetothyriomycetidae</taxon>
        <taxon>Chaetothyriales</taxon>
        <taxon>Herpotrichiellaceae</taxon>
        <taxon>Exophiala</taxon>
    </lineage>
</organism>
<sequence length="226" mass="25647">MEYEHEIPQSTGDKTSPPAPTLQVDFSWKQFRSIITDQANPSEPIYNVHYSTFRSPHLTFKSADDKEVIGTGTLQVVSINAKYEVHGHAGTLKALKRLKTQYTHLSYAYSDDPDNPVPMNWKSSCGLKRWDFICMDEAQNPVAKFSVNIWALRKLGHLEFLGDKVSSNVALRDELVVTGFTLFYMMYLRANNILSLFGAAFARPGPIDIEKEKDKEKEKEQRKVAG</sequence>
<protein>
    <submittedName>
        <fullName evidence="1">Uncharacterized protein</fullName>
    </submittedName>
</protein>